<accession>A0ACB8FWR4</accession>
<proteinExistence type="predicted"/>
<dbReference type="EMBL" id="CM037626">
    <property type="protein sequence ID" value="KAH8011566.1"/>
    <property type="molecule type" value="Genomic_DNA"/>
</dbReference>
<keyword evidence="2" id="KW-1185">Reference proteome</keyword>
<protein>
    <submittedName>
        <fullName evidence="1">Myotubularin- protein 8</fullName>
    </submittedName>
</protein>
<comment type="caution">
    <text evidence="1">The sequence shown here is derived from an EMBL/GenBank/DDBJ whole genome shotgun (WGS) entry which is preliminary data.</text>
</comment>
<name>A0ACB8FWR4_9SAUR</name>
<evidence type="ECO:0000313" key="2">
    <source>
        <dbReference type="Proteomes" id="UP000827872"/>
    </source>
</evidence>
<evidence type="ECO:0000313" key="1">
    <source>
        <dbReference type="EMBL" id="KAH8011566.1"/>
    </source>
</evidence>
<dbReference type="Proteomes" id="UP000827872">
    <property type="component" value="Linkage Group LG13"/>
</dbReference>
<gene>
    <name evidence="1" type="primary">MTMR8_2</name>
    <name evidence="1" type="ORF">K3G42_002091</name>
</gene>
<organism evidence="1 2">
    <name type="scientific">Sphaerodactylus townsendi</name>
    <dbReference type="NCBI Taxonomy" id="933632"/>
    <lineage>
        <taxon>Eukaryota</taxon>
        <taxon>Metazoa</taxon>
        <taxon>Chordata</taxon>
        <taxon>Craniata</taxon>
        <taxon>Vertebrata</taxon>
        <taxon>Euteleostomi</taxon>
        <taxon>Lepidosauria</taxon>
        <taxon>Squamata</taxon>
        <taxon>Bifurcata</taxon>
        <taxon>Gekkota</taxon>
        <taxon>Sphaerodactylidae</taxon>
        <taxon>Sphaerodactylus</taxon>
    </lineage>
</organism>
<reference evidence="1" key="1">
    <citation type="submission" date="2021-08" db="EMBL/GenBank/DDBJ databases">
        <title>The first chromosome-level gecko genome reveals the dynamic sex chromosomes of Neotropical dwarf geckos (Sphaerodactylidae: Sphaerodactylus).</title>
        <authorList>
            <person name="Pinto B.J."/>
            <person name="Keating S.E."/>
            <person name="Gamble T."/>
        </authorList>
    </citation>
    <scope>NUCLEOTIDE SEQUENCE</scope>
    <source>
        <strain evidence="1">TG3544</strain>
    </source>
</reference>
<sequence>MMVLEQLKDSEARWDAGGFPYFYKENNAAICRCSQPLSGFSARCLEDEQLLQAIREANPGSPFMYVVDTRPKLNAMA</sequence>